<protein>
    <recommendedName>
        <fullName evidence="3">Histidine phosphatase family protein</fullName>
    </recommendedName>
</protein>
<accession>A0A2T2X9H8</accession>
<evidence type="ECO:0000313" key="1">
    <source>
        <dbReference type="EMBL" id="PSR31107.1"/>
    </source>
</evidence>
<dbReference type="EMBL" id="PXYT01000004">
    <property type="protein sequence ID" value="PSR31107.1"/>
    <property type="molecule type" value="Genomic_DNA"/>
</dbReference>
<proteinExistence type="predicted"/>
<name>A0A2T2X9H8_9FIRM</name>
<dbReference type="CDD" id="cd07040">
    <property type="entry name" value="HP"/>
    <property type="match status" value="1"/>
</dbReference>
<evidence type="ECO:0000313" key="2">
    <source>
        <dbReference type="Proteomes" id="UP000242699"/>
    </source>
</evidence>
<comment type="caution">
    <text evidence="1">The sequence shown here is derived from an EMBL/GenBank/DDBJ whole genome shotgun (WGS) entry which is preliminary data.</text>
</comment>
<dbReference type="InterPro" id="IPR029033">
    <property type="entry name" value="His_PPase_superfam"/>
</dbReference>
<gene>
    <name evidence="1" type="ORF">C7B43_03125</name>
</gene>
<dbReference type="AlphaFoldDB" id="A0A2T2X9H8"/>
<dbReference type="Gene3D" id="3.40.50.1240">
    <property type="entry name" value="Phosphoglycerate mutase-like"/>
    <property type="match status" value="1"/>
</dbReference>
<organism evidence="1 2">
    <name type="scientific">Sulfobacillus benefaciens</name>
    <dbReference type="NCBI Taxonomy" id="453960"/>
    <lineage>
        <taxon>Bacteria</taxon>
        <taxon>Bacillati</taxon>
        <taxon>Bacillota</taxon>
        <taxon>Clostridia</taxon>
        <taxon>Eubacteriales</taxon>
        <taxon>Clostridiales Family XVII. Incertae Sedis</taxon>
        <taxon>Sulfobacillus</taxon>
    </lineage>
</organism>
<reference evidence="1 2" key="1">
    <citation type="journal article" date="2014" name="BMC Genomics">
        <title>Comparison of environmental and isolate Sulfobacillus genomes reveals diverse carbon, sulfur, nitrogen, and hydrogen metabolisms.</title>
        <authorList>
            <person name="Justice N.B."/>
            <person name="Norman A."/>
            <person name="Brown C.T."/>
            <person name="Singh A."/>
            <person name="Thomas B.C."/>
            <person name="Banfield J.F."/>
        </authorList>
    </citation>
    <scope>NUCLEOTIDE SEQUENCE [LARGE SCALE GENOMIC DNA]</scope>
    <source>
        <strain evidence="1">AMDSBA1</strain>
    </source>
</reference>
<dbReference type="InterPro" id="IPR013078">
    <property type="entry name" value="His_Pase_superF_clade-1"/>
</dbReference>
<sequence>MIFVVHQGKMRIAASERILGKPADRGAFGNHGTDSLPLGQERMGVMTTKLFVIRHGHVERKPDVPPELWPLSLSGALRTAELARGEDWRGVGKLYHSPELKARETGEIISRITGIPLQPLADLRDVSPLLSPAPESVLSRADRTRYVGEDPREATDRIVDCILRLVKRHKEQTIGIISHARILALFYSHILQRKISLLEWFSIPLPGVSVIDVDQWKVIRGFLSPKLNEYSQNGNCDEPG</sequence>
<dbReference type="Proteomes" id="UP000242699">
    <property type="component" value="Unassembled WGS sequence"/>
</dbReference>
<dbReference type="SUPFAM" id="SSF53254">
    <property type="entry name" value="Phosphoglycerate mutase-like"/>
    <property type="match status" value="1"/>
</dbReference>
<evidence type="ECO:0008006" key="3">
    <source>
        <dbReference type="Google" id="ProtNLM"/>
    </source>
</evidence>
<dbReference type="Pfam" id="PF00300">
    <property type="entry name" value="His_Phos_1"/>
    <property type="match status" value="2"/>
</dbReference>